<evidence type="ECO:0000313" key="2">
    <source>
        <dbReference type="Proteomes" id="UP000240971"/>
    </source>
</evidence>
<dbReference type="Proteomes" id="UP000240971">
    <property type="component" value="Unassembled WGS sequence"/>
</dbReference>
<dbReference type="OrthoDB" id="7054426at2"/>
<proteinExistence type="predicted"/>
<evidence type="ECO:0008006" key="3">
    <source>
        <dbReference type="Google" id="ProtNLM"/>
    </source>
</evidence>
<comment type="caution">
    <text evidence="1">The sequence shown here is derived from an EMBL/GenBank/DDBJ whole genome shotgun (WGS) entry which is preliminary data.</text>
</comment>
<dbReference type="Gene3D" id="3.40.50.12580">
    <property type="match status" value="1"/>
</dbReference>
<dbReference type="InterPro" id="IPR043148">
    <property type="entry name" value="TagF_C"/>
</dbReference>
<gene>
    <name evidence="1" type="ORF">CLV51_101273</name>
</gene>
<evidence type="ECO:0000313" key="1">
    <source>
        <dbReference type="EMBL" id="PSL48943.1"/>
    </source>
</evidence>
<accession>A0A2P8HRU5</accession>
<protein>
    <recommendedName>
        <fullName evidence="3">CDP-glycerol:poly(Glycerophosphate) glycerophosphotransferase</fullName>
    </recommendedName>
</protein>
<sequence length="597" mass="69993">MERKYIRIPEKDFNRIFIVEDRAHWEACADVFNKATDLVLAMDLGLVKLLEQAQATVYYLDHILDRDYLETVNYELHHFLNRWYQDKDGNDVFTYQGVAAGNAFLLNILNDISYNVHFFINLYSLRNIPYQEIICAGTDPILRKWLDILYPRVKWLDKPNNNSTTTTYYFPISKWMESKIENDSLGKKIRRAGLRMFDYIGMFRDFITKKGRPAVYMQHYYPTAPIIDELKKQDDVRIIMANYSSPRNVLSERRIFYRGKRVPAAAIAANLRLFEDMPKYKWEIDGFDIAARLYEMILPRLPKLLQIAYSRIADITAFFSNKQLKLMVPVTDLWIENRLIMNYCKRNNIPVYMIINGILANNFAYDARDSDWVNSYGDLIREDYFGGAQNAVCLGDPRMDNYIGLPKKEINREDPVIVIGAGGYNPVDMNSYLAYEFDFLYDLLEILDELRKEGYKNNIILKVRANGYVSQYTQFLQEYFPGMNITVEQQAPFTKVVQLADLYISFYSQTLFEASILGIPALYYKKDQHIINRPFDGNSELVMARSREELKDKIKAFYNIDPVYNNFLNKTVLEKYIGPLDGKNTQRNVDFINSFLN</sequence>
<organism evidence="1 2">
    <name type="scientific">Chitinophaga niastensis</name>
    <dbReference type="NCBI Taxonomy" id="536980"/>
    <lineage>
        <taxon>Bacteria</taxon>
        <taxon>Pseudomonadati</taxon>
        <taxon>Bacteroidota</taxon>
        <taxon>Chitinophagia</taxon>
        <taxon>Chitinophagales</taxon>
        <taxon>Chitinophagaceae</taxon>
        <taxon>Chitinophaga</taxon>
    </lineage>
</organism>
<keyword evidence="2" id="KW-1185">Reference proteome</keyword>
<dbReference type="EMBL" id="PYAW01000001">
    <property type="protein sequence ID" value="PSL48943.1"/>
    <property type="molecule type" value="Genomic_DNA"/>
</dbReference>
<dbReference type="RefSeq" id="WP_106526212.1">
    <property type="nucleotide sequence ID" value="NZ_PYAW01000001.1"/>
</dbReference>
<name>A0A2P8HRU5_CHINA</name>
<reference evidence="1 2" key="1">
    <citation type="submission" date="2018-03" db="EMBL/GenBank/DDBJ databases">
        <title>Genomic Encyclopedia of Archaeal and Bacterial Type Strains, Phase II (KMG-II): from individual species to whole genera.</title>
        <authorList>
            <person name="Goeker M."/>
        </authorList>
    </citation>
    <scope>NUCLEOTIDE SEQUENCE [LARGE SCALE GENOMIC DNA]</scope>
    <source>
        <strain evidence="1 2">DSM 24859</strain>
    </source>
</reference>
<dbReference type="AlphaFoldDB" id="A0A2P8HRU5"/>
<dbReference type="SUPFAM" id="SSF53756">
    <property type="entry name" value="UDP-Glycosyltransferase/glycogen phosphorylase"/>
    <property type="match status" value="1"/>
</dbReference>